<dbReference type="InterPro" id="IPR013022">
    <property type="entry name" value="Xyl_isomerase-like_TIM-brl"/>
</dbReference>
<dbReference type="Pfam" id="PF01261">
    <property type="entry name" value="AP_endonuc_2"/>
    <property type="match status" value="1"/>
</dbReference>
<evidence type="ECO:0000313" key="5">
    <source>
        <dbReference type="Proteomes" id="UP000292935"/>
    </source>
</evidence>
<feature type="domain" description="Xylose isomerase-like TIM barrel" evidence="3">
    <location>
        <begin position="93"/>
        <end position="319"/>
    </location>
</feature>
<evidence type="ECO:0000256" key="1">
    <source>
        <dbReference type="ARBA" id="ARBA00023277"/>
    </source>
</evidence>
<sequence>MAIDSIPRNDGGHAVQSSIPAVCSPDRRPNRSRKRFPMPEIGIGFHTDAFNSSHKSFEQALAWAQEHDVHYIEPGVIEGACWIHGLGYFPHISLIEDPVLLRRKMEGYGVEFSQIDAAYPLSGRDGMSVGVPYVQKAIAWASLAGSPRVATTDGLYKPEGLSDREALDQMKRSYAEIIRVAEAHEVVVTIETHGYFTTRPEYLAEMLDFCGQTPWLRLNLDTGNTFIAGNDPVAFADQFIDRIAHVHIKDVSASLAEAARGGATGIAISHVAAGDGVNADNIRAILQRLSAHGFDGVLNIECEGQGGPMLADSVRWLRTEIAAAGFTERVPSFARVPAGV</sequence>
<dbReference type="InterPro" id="IPR036237">
    <property type="entry name" value="Xyl_isomerase-like_sf"/>
</dbReference>
<reference evidence="4 5" key="1">
    <citation type="submission" date="2019-01" db="EMBL/GenBank/DDBJ databases">
        <authorList>
            <person name="Li J."/>
        </authorList>
    </citation>
    <scope>NUCLEOTIDE SEQUENCE [LARGE SCALE GENOMIC DNA]</scope>
    <source>
        <strain evidence="4 5">CCUG 35506</strain>
    </source>
</reference>
<dbReference type="PANTHER" id="PTHR12110:SF41">
    <property type="entry name" value="INOSOSE DEHYDRATASE"/>
    <property type="match status" value="1"/>
</dbReference>
<dbReference type="OrthoDB" id="104997at2"/>
<keyword evidence="4" id="KW-0413">Isomerase</keyword>
<evidence type="ECO:0000313" key="4">
    <source>
        <dbReference type="EMBL" id="RXZ48874.1"/>
    </source>
</evidence>
<organism evidence="4 5">
    <name type="scientific">Agromyces fucosus</name>
    <dbReference type="NCBI Taxonomy" id="41985"/>
    <lineage>
        <taxon>Bacteria</taxon>
        <taxon>Bacillati</taxon>
        <taxon>Actinomycetota</taxon>
        <taxon>Actinomycetes</taxon>
        <taxon>Micrococcales</taxon>
        <taxon>Microbacteriaceae</taxon>
        <taxon>Agromyces</taxon>
    </lineage>
</organism>
<evidence type="ECO:0000259" key="3">
    <source>
        <dbReference type="Pfam" id="PF01261"/>
    </source>
</evidence>
<name>A0A4Q2JPA1_9MICO</name>
<comment type="caution">
    <text evidence="4">The sequence shown here is derived from an EMBL/GenBank/DDBJ whole genome shotgun (WGS) entry which is preliminary data.</text>
</comment>
<dbReference type="SUPFAM" id="SSF51658">
    <property type="entry name" value="Xylose isomerase-like"/>
    <property type="match status" value="1"/>
</dbReference>
<dbReference type="GO" id="GO:0016853">
    <property type="term" value="F:isomerase activity"/>
    <property type="evidence" value="ECO:0007669"/>
    <property type="project" value="UniProtKB-KW"/>
</dbReference>
<protein>
    <submittedName>
        <fullName evidence="4">Sugar phosphate isomerase/epimerase</fullName>
    </submittedName>
</protein>
<dbReference type="Proteomes" id="UP000292935">
    <property type="component" value="Unassembled WGS sequence"/>
</dbReference>
<dbReference type="AlphaFoldDB" id="A0A4Q2JPA1"/>
<dbReference type="InterPro" id="IPR050312">
    <property type="entry name" value="IolE/XylAMocC-like"/>
</dbReference>
<keyword evidence="1" id="KW-0119">Carbohydrate metabolism</keyword>
<keyword evidence="5" id="KW-1185">Reference proteome</keyword>
<dbReference type="PANTHER" id="PTHR12110">
    <property type="entry name" value="HYDROXYPYRUVATE ISOMERASE"/>
    <property type="match status" value="1"/>
</dbReference>
<accession>A0A4Q2JPA1</accession>
<dbReference type="EMBL" id="SDPO01000002">
    <property type="protein sequence ID" value="RXZ48874.1"/>
    <property type="molecule type" value="Genomic_DNA"/>
</dbReference>
<feature type="region of interest" description="Disordered" evidence="2">
    <location>
        <begin position="1"/>
        <end position="36"/>
    </location>
</feature>
<evidence type="ECO:0000256" key="2">
    <source>
        <dbReference type="SAM" id="MobiDB-lite"/>
    </source>
</evidence>
<gene>
    <name evidence="4" type="ORF">ESP57_07810</name>
</gene>
<dbReference type="Gene3D" id="3.20.20.150">
    <property type="entry name" value="Divalent-metal-dependent TIM barrel enzymes"/>
    <property type="match status" value="1"/>
</dbReference>
<proteinExistence type="predicted"/>